<dbReference type="EC" id="2.3.2.5" evidence="3"/>
<protein>
    <recommendedName>
        <fullName evidence="3">glutaminyl-peptide cyclotransferase</fullName>
        <ecNumber evidence="3">2.3.2.5</ecNumber>
    </recommendedName>
</protein>
<evidence type="ECO:0000256" key="3">
    <source>
        <dbReference type="ARBA" id="ARBA00012012"/>
    </source>
</evidence>
<evidence type="ECO:0000256" key="5">
    <source>
        <dbReference type="ARBA" id="ARBA00023315"/>
    </source>
</evidence>
<evidence type="ECO:0000313" key="8">
    <source>
        <dbReference type="EMBL" id="KAJ8963660.1"/>
    </source>
</evidence>
<keyword evidence="5" id="KW-0012">Acyltransferase</keyword>
<dbReference type="GO" id="GO:0008270">
    <property type="term" value="F:zinc ion binding"/>
    <property type="evidence" value="ECO:0007669"/>
    <property type="project" value="TreeGrafter"/>
</dbReference>
<evidence type="ECO:0000256" key="6">
    <source>
        <dbReference type="SAM" id="SignalP"/>
    </source>
</evidence>
<keyword evidence="4" id="KW-0808">Transferase</keyword>
<keyword evidence="9" id="KW-1185">Reference proteome</keyword>
<evidence type="ECO:0000256" key="4">
    <source>
        <dbReference type="ARBA" id="ARBA00022679"/>
    </source>
</evidence>
<comment type="similarity">
    <text evidence="2">Belongs to the glutaminyl-peptide cyclotransferase family.</text>
</comment>
<feature type="signal peptide" evidence="6">
    <location>
        <begin position="1"/>
        <end position="23"/>
    </location>
</feature>
<dbReference type="InterPro" id="IPR037457">
    <property type="entry name" value="M28_QC"/>
</dbReference>
<comment type="caution">
    <text evidence="8">The sequence shown here is derived from an EMBL/GenBank/DDBJ whole genome shotgun (WGS) entry which is preliminary data.</text>
</comment>
<evidence type="ECO:0000256" key="1">
    <source>
        <dbReference type="ARBA" id="ARBA00000001"/>
    </source>
</evidence>
<accession>A0AAV8ZGS0</accession>
<dbReference type="EMBL" id="JANEYF010001517">
    <property type="protein sequence ID" value="KAJ8963660.1"/>
    <property type="molecule type" value="Genomic_DNA"/>
</dbReference>
<organism evidence="8 9">
    <name type="scientific">Rhamnusium bicolor</name>
    <dbReference type="NCBI Taxonomy" id="1586634"/>
    <lineage>
        <taxon>Eukaryota</taxon>
        <taxon>Metazoa</taxon>
        <taxon>Ecdysozoa</taxon>
        <taxon>Arthropoda</taxon>
        <taxon>Hexapoda</taxon>
        <taxon>Insecta</taxon>
        <taxon>Pterygota</taxon>
        <taxon>Neoptera</taxon>
        <taxon>Endopterygota</taxon>
        <taxon>Coleoptera</taxon>
        <taxon>Polyphaga</taxon>
        <taxon>Cucujiformia</taxon>
        <taxon>Chrysomeloidea</taxon>
        <taxon>Cerambycidae</taxon>
        <taxon>Lepturinae</taxon>
        <taxon>Rhagiini</taxon>
        <taxon>Rhamnusium</taxon>
    </lineage>
</organism>
<dbReference type="Proteomes" id="UP001162156">
    <property type="component" value="Unassembled WGS sequence"/>
</dbReference>
<reference evidence="8" key="1">
    <citation type="journal article" date="2023" name="Insect Mol. Biol.">
        <title>Genome sequencing provides insights into the evolution of gene families encoding plant cell wall-degrading enzymes in longhorned beetles.</title>
        <authorList>
            <person name="Shin N.R."/>
            <person name="Okamura Y."/>
            <person name="Kirsch R."/>
            <person name="Pauchet Y."/>
        </authorList>
    </citation>
    <scope>NUCLEOTIDE SEQUENCE</scope>
    <source>
        <strain evidence="8">RBIC_L_NR</strain>
    </source>
</reference>
<feature type="chain" id="PRO_5043855012" description="glutaminyl-peptide cyclotransferase" evidence="6">
    <location>
        <begin position="24"/>
        <end position="327"/>
    </location>
</feature>
<evidence type="ECO:0000256" key="2">
    <source>
        <dbReference type="ARBA" id="ARBA00006014"/>
    </source>
</evidence>
<evidence type="ECO:0000259" key="7">
    <source>
        <dbReference type="Pfam" id="PF04389"/>
    </source>
</evidence>
<dbReference type="GO" id="GO:0016603">
    <property type="term" value="F:glutaminyl-peptide cyclotransferase activity"/>
    <property type="evidence" value="ECO:0007669"/>
    <property type="project" value="UniProtKB-EC"/>
</dbReference>
<dbReference type="CDD" id="cd03880">
    <property type="entry name" value="M28_QC_like"/>
    <property type="match status" value="1"/>
</dbReference>
<comment type="catalytic activity">
    <reaction evidence="1">
        <text>N-terminal L-glutaminyl-[peptide] = N-terminal 5-oxo-L-prolyl-[peptide] + NH4(+)</text>
        <dbReference type="Rhea" id="RHEA:23652"/>
        <dbReference type="Rhea" id="RHEA-COMP:11736"/>
        <dbReference type="Rhea" id="RHEA-COMP:11846"/>
        <dbReference type="ChEBI" id="CHEBI:28938"/>
        <dbReference type="ChEBI" id="CHEBI:64722"/>
        <dbReference type="ChEBI" id="CHEBI:87215"/>
        <dbReference type="EC" id="2.3.2.5"/>
    </reaction>
</comment>
<dbReference type="InterPro" id="IPR007484">
    <property type="entry name" value="Peptidase_M28"/>
</dbReference>
<feature type="domain" description="Peptidase M28" evidence="7">
    <location>
        <begin position="141"/>
        <end position="315"/>
    </location>
</feature>
<name>A0AAV8ZGS0_9CUCU</name>
<sequence>MNKMLSVIITTVIIATFFAQGNGNQLKSLQQNHKAQDLSNADIRYLASLSNARYTNEILDNILIPRVVGTPNHEKVSNYIKRELQKLDWNVEVDEFDQNTPKFGILRFKNIIATLNPNADRYLVLACHYDSKYFEKDIFVDLSLKLIFFDGEEAFVNWGPNDSIYGAKHLAHRYHNSKQVKSNGETVSELDKIDILVLLDLIGHKKTRFYSNFEDTQHWYLRLANAEARLHDLQLLRKGKNKEYFVKRAYRGYIEDDHIPFLEKNVVYLLIVVTYVPILHLISNPFPGEWHTPADNRDIVNEHTVEDINKILRVFVAEYLNVLVKIH</sequence>
<gene>
    <name evidence="8" type="ORF">NQ314_005451</name>
</gene>
<proteinExistence type="inferred from homology"/>
<keyword evidence="6" id="KW-0732">Signal</keyword>
<dbReference type="PANTHER" id="PTHR12283:SF6">
    <property type="entry name" value="GLUTAMINYL-PEPTIDE CYCLOTRANSFERASE-RELATED"/>
    <property type="match status" value="1"/>
</dbReference>
<dbReference type="SUPFAM" id="SSF53187">
    <property type="entry name" value="Zn-dependent exopeptidases"/>
    <property type="match status" value="1"/>
</dbReference>
<dbReference type="InterPro" id="IPR040234">
    <property type="entry name" value="QC/QCL"/>
</dbReference>
<dbReference type="PANTHER" id="PTHR12283">
    <property type="entry name" value="GLUTAMINYL-PEPTIDE CYCLOTRANSFERASE"/>
    <property type="match status" value="1"/>
</dbReference>
<dbReference type="Pfam" id="PF04389">
    <property type="entry name" value="Peptidase_M28"/>
    <property type="match status" value="1"/>
</dbReference>
<dbReference type="AlphaFoldDB" id="A0AAV8ZGS0"/>
<dbReference type="Gene3D" id="3.40.630.10">
    <property type="entry name" value="Zn peptidases"/>
    <property type="match status" value="2"/>
</dbReference>
<evidence type="ECO:0000313" key="9">
    <source>
        <dbReference type="Proteomes" id="UP001162156"/>
    </source>
</evidence>